<evidence type="ECO:0000256" key="6">
    <source>
        <dbReference type="ARBA" id="ARBA00023136"/>
    </source>
</evidence>
<sequence length="414" mass="45982">MSLPLFIARRLYRGEQDKRWVSRPAVLIAKLGIAIGLAVMLIAVSVVTGFKKEVRDKIVGFGGHIQVTNLAQMQLYEPLPVGVDEALLNQLAAMPGVRHVQRFSYKPGLVKTADAFQGMVLKGIAPDYDTRFLQQYLVEGDLPNFSDASSSNSVVISQALAGKLKLKLGDKLDTYYIEDEVRARRLKVVGIYRTSFSEYDNLFLFTDLHTVNRLNGWQNDQAGGLEILLKDYDQLEDATWEIASLLEGHSDRYGAQYTARNVEQLNPAIFSWLDILDVDIWVILVLMMGVAGFTMISGLFILIIERTPMIGTLKALGANNLTIQKVFLWLSVFLIGRGMLWGNVVGIGLCLLQHWTGFAALDAETYYMDTVPVAFNIGYLLLLNGGALAASVLMLVGPSFLISHIRPADSIRYE</sequence>
<evidence type="ECO:0000256" key="3">
    <source>
        <dbReference type="ARBA" id="ARBA00022475"/>
    </source>
</evidence>
<feature type="domain" description="MacB-like periplasmic core" evidence="9">
    <location>
        <begin position="28"/>
        <end position="242"/>
    </location>
</feature>
<reference evidence="10" key="1">
    <citation type="journal article" date="2021" name="PeerJ">
        <title>Extensive microbial diversity within the chicken gut microbiome revealed by metagenomics and culture.</title>
        <authorList>
            <person name="Gilroy R."/>
            <person name="Ravi A."/>
            <person name="Getino M."/>
            <person name="Pursley I."/>
            <person name="Horton D.L."/>
            <person name="Alikhan N.F."/>
            <person name="Baker D."/>
            <person name="Gharbi K."/>
            <person name="Hall N."/>
            <person name="Watson M."/>
            <person name="Adriaenssens E.M."/>
            <person name="Foster-Nyarko E."/>
            <person name="Jarju S."/>
            <person name="Secka A."/>
            <person name="Antonio M."/>
            <person name="Oren A."/>
            <person name="Chaudhuri R.R."/>
            <person name="La Ragione R."/>
            <person name="Hildebrand F."/>
            <person name="Pallen M.J."/>
        </authorList>
    </citation>
    <scope>NUCLEOTIDE SEQUENCE</scope>
    <source>
        <strain evidence="10">Gambia2-208</strain>
    </source>
</reference>
<accession>A0A9D1ZGV1</accession>
<dbReference type="Pfam" id="PF12704">
    <property type="entry name" value="MacB_PCD"/>
    <property type="match status" value="1"/>
</dbReference>
<protein>
    <submittedName>
        <fullName evidence="10">ABC transporter permease</fullName>
    </submittedName>
</protein>
<keyword evidence="3" id="KW-1003">Cell membrane</keyword>
<dbReference type="GO" id="GO:0098797">
    <property type="term" value="C:plasma membrane protein complex"/>
    <property type="evidence" value="ECO:0007669"/>
    <property type="project" value="TreeGrafter"/>
</dbReference>
<dbReference type="AlphaFoldDB" id="A0A9D1ZGV1"/>
<proteinExistence type="inferred from homology"/>
<evidence type="ECO:0000259" key="9">
    <source>
        <dbReference type="Pfam" id="PF12704"/>
    </source>
</evidence>
<reference evidence="10" key="2">
    <citation type="submission" date="2021-04" db="EMBL/GenBank/DDBJ databases">
        <authorList>
            <person name="Gilroy R."/>
        </authorList>
    </citation>
    <scope>NUCLEOTIDE SEQUENCE</scope>
    <source>
        <strain evidence="10">Gambia2-208</strain>
    </source>
</reference>
<dbReference type="Pfam" id="PF02687">
    <property type="entry name" value="FtsX"/>
    <property type="match status" value="1"/>
</dbReference>
<feature type="transmembrane region" description="Helical" evidence="7">
    <location>
        <begin position="375"/>
        <end position="396"/>
    </location>
</feature>
<evidence type="ECO:0000259" key="8">
    <source>
        <dbReference type="Pfam" id="PF02687"/>
    </source>
</evidence>
<comment type="subcellular location">
    <subcellularLocation>
        <location evidence="1">Cell membrane</location>
        <topology evidence="1">Multi-pass membrane protein</topology>
    </subcellularLocation>
</comment>
<feature type="transmembrane region" description="Helical" evidence="7">
    <location>
        <begin position="280"/>
        <end position="305"/>
    </location>
</feature>
<keyword evidence="5 7" id="KW-1133">Transmembrane helix</keyword>
<feature type="domain" description="ABC3 transporter permease C-terminal" evidence="8">
    <location>
        <begin position="282"/>
        <end position="406"/>
    </location>
</feature>
<keyword evidence="4 7" id="KW-0812">Transmembrane</keyword>
<gene>
    <name evidence="10" type="ORF">H9824_02170</name>
</gene>
<dbReference type="PANTHER" id="PTHR30489:SF0">
    <property type="entry name" value="LIPOPROTEIN-RELEASING SYSTEM TRANSMEMBRANE PROTEIN LOLE"/>
    <property type="match status" value="1"/>
</dbReference>
<name>A0A9D1ZGV1_9BACE</name>
<dbReference type="EMBL" id="DXCV01000021">
    <property type="protein sequence ID" value="HIY87496.1"/>
    <property type="molecule type" value="Genomic_DNA"/>
</dbReference>
<organism evidence="10 11">
    <name type="scientific">Candidatus Bacteroides pullicola</name>
    <dbReference type="NCBI Taxonomy" id="2838475"/>
    <lineage>
        <taxon>Bacteria</taxon>
        <taxon>Pseudomonadati</taxon>
        <taxon>Bacteroidota</taxon>
        <taxon>Bacteroidia</taxon>
        <taxon>Bacteroidales</taxon>
        <taxon>Bacteroidaceae</taxon>
        <taxon>Bacteroides</taxon>
    </lineage>
</organism>
<dbReference type="InterPro" id="IPR051447">
    <property type="entry name" value="Lipoprotein-release_system"/>
</dbReference>
<evidence type="ECO:0000313" key="11">
    <source>
        <dbReference type="Proteomes" id="UP000886851"/>
    </source>
</evidence>
<evidence type="ECO:0000256" key="1">
    <source>
        <dbReference type="ARBA" id="ARBA00004651"/>
    </source>
</evidence>
<keyword evidence="6 7" id="KW-0472">Membrane</keyword>
<evidence type="ECO:0000256" key="5">
    <source>
        <dbReference type="ARBA" id="ARBA00022989"/>
    </source>
</evidence>
<dbReference type="InterPro" id="IPR025857">
    <property type="entry name" value="MacB_PCD"/>
</dbReference>
<dbReference type="Proteomes" id="UP000886851">
    <property type="component" value="Unassembled WGS sequence"/>
</dbReference>
<dbReference type="GO" id="GO:0044874">
    <property type="term" value="P:lipoprotein localization to outer membrane"/>
    <property type="evidence" value="ECO:0007669"/>
    <property type="project" value="TreeGrafter"/>
</dbReference>
<comment type="caution">
    <text evidence="10">The sequence shown here is derived from an EMBL/GenBank/DDBJ whole genome shotgun (WGS) entry which is preliminary data.</text>
</comment>
<feature type="transmembrane region" description="Helical" evidence="7">
    <location>
        <begin position="21"/>
        <end position="47"/>
    </location>
</feature>
<evidence type="ECO:0000313" key="10">
    <source>
        <dbReference type="EMBL" id="HIY87496.1"/>
    </source>
</evidence>
<evidence type="ECO:0000256" key="2">
    <source>
        <dbReference type="ARBA" id="ARBA00005236"/>
    </source>
</evidence>
<comment type="similarity">
    <text evidence="2">Belongs to the ABC-4 integral membrane protein family. LolC/E subfamily.</text>
</comment>
<dbReference type="InterPro" id="IPR003838">
    <property type="entry name" value="ABC3_permease_C"/>
</dbReference>
<feature type="transmembrane region" description="Helical" evidence="7">
    <location>
        <begin position="326"/>
        <end position="355"/>
    </location>
</feature>
<dbReference type="PANTHER" id="PTHR30489">
    <property type="entry name" value="LIPOPROTEIN-RELEASING SYSTEM TRANSMEMBRANE PROTEIN LOLE"/>
    <property type="match status" value="1"/>
</dbReference>
<evidence type="ECO:0000256" key="7">
    <source>
        <dbReference type="SAM" id="Phobius"/>
    </source>
</evidence>
<evidence type="ECO:0000256" key="4">
    <source>
        <dbReference type="ARBA" id="ARBA00022692"/>
    </source>
</evidence>